<evidence type="ECO:0000256" key="1">
    <source>
        <dbReference type="SAM" id="Phobius"/>
    </source>
</evidence>
<reference evidence="2 3" key="1">
    <citation type="submission" date="2019-05" db="EMBL/GenBank/DDBJ databases">
        <title>Another draft genome of Portunus trituberculatus and its Hox gene families provides insights of decapod evolution.</title>
        <authorList>
            <person name="Jeong J.-H."/>
            <person name="Song I."/>
            <person name="Kim S."/>
            <person name="Choi T."/>
            <person name="Kim D."/>
            <person name="Ryu S."/>
            <person name="Kim W."/>
        </authorList>
    </citation>
    <scope>NUCLEOTIDE SEQUENCE [LARGE SCALE GENOMIC DNA]</scope>
    <source>
        <tissue evidence="2">Muscle</tissue>
    </source>
</reference>
<comment type="caution">
    <text evidence="2">The sequence shown here is derived from an EMBL/GenBank/DDBJ whole genome shotgun (WGS) entry which is preliminary data.</text>
</comment>
<keyword evidence="3" id="KW-1185">Reference proteome</keyword>
<proteinExistence type="predicted"/>
<keyword evidence="1" id="KW-1133">Transmembrane helix</keyword>
<dbReference type="Proteomes" id="UP000324222">
    <property type="component" value="Unassembled WGS sequence"/>
</dbReference>
<keyword evidence="1" id="KW-0812">Transmembrane</keyword>
<name>A0A5B7IRT5_PORTR</name>
<dbReference type="EMBL" id="VSRR010074258">
    <property type="protein sequence ID" value="MPC87360.1"/>
    <property type="molecule type" value="Genomic_DNA"/>
</dbReference>
<protein>
    <submittedName>
        <fullName evidence="2">Uncharacterized protein</fullName>
    </submittedName>
</protein>
<feature type="transmembrane region" description="Helical" evidence="1">
    <location>
        <begin position="77"/>
        <end position="95"/>
    </location>
</feature>
<dbReference type="AlphaFoldDB" id="A0A5B7IRT5"/>
<accession>A0A5B7IRT5</accession>
<sequence>MRFLLLPLLRRARSLVPEPYLPYTPLLLRATPSLRRLPRVYATRLIYRVRPSRYFVLYIVFALFLLSLPFLSAICSLLSFLFFISWLFIFTHFIII</sequence>
<feature type="transmembrane region" description="Helical" evidence="1">
    <location>
        <begin position="54"/>
        <end position="71"/>
    </location>
</feature>
<gene>
    <name evidence="2" type="ORF">E2C01_082221</name>
</gene>
<keyword evidence="1" id="KW-0472">Membrane</keyword>
<organism evidence="2 3">
    <name type="scientific">Portunus trituberculatus</name>
    <name type="common">Swimming crab</name>
    <name type="synonym">Neptunus trituberculatus</name>
    <dbReference type="NCBI Taxonomy" id="210409"/>
    <lineage>
        <taxon>Eukaryota</taxon>
        <taxon>Metazoa</taxon>
        <taxon>Ecdysozoa</taxon>
        <taxon>Arthropoda</taxon>
        <taxon>Crustacea</taxon>
        <taxon>Multicrustacea</taxon>
        <taxon>Malacostraca</taxon>
        <taxon>Eumalacostraca</taxon>
        <taxon>Eucarida</taxon>
        <taxon>Decapoda</taxon>
        <taxon>Pleocyemata</taxon>
        <taxon>Brachyura</taxon>
        <taxon>Eubrachyura</taxon>
        <taxon>Portunoidea</taxon>
        <taxon>Portunidae</taxon>
        <taxon>Portuninae</taxon>
        <taxon>Portunus</taxon>
    </lineage>
</organism>
<evidence type="ECO:0000313" key="2">
    <source>
        <dbReference type="EMBL" id="MPC87360.1"/>
    </source>
</evidence>
<evidence type="ECO:0000313" key="3">
    <source>
        <dbReference type="Proteomes" id="UP000324222"/>
    </source>
</evidence>